<reference evidence="1" key="1">
    <citation type="journal article" date="2015" name="Nature">
        <title>Complex archaea that bridge the gap between prokaryotes and eukaryotes.</title>
        <authorList>
            <person name="Spang A."/>
            <person name="Saw J.H."/>
            <person name="Jorgensen S.L."/>
            <person name="Zaremba-Niedzwiedzka K."/>
            <person name="Martijn J."/>
            <person name="Lind A.E."/>
            <person name="van Eijk R."/>
            <person name="Schleper C."/>
            <person name="Guy L."/>
            <person name="Ettema T.J."/>
        </authorList>
    </citation>
    <scope>NUCLEOTIDE SEQUENCE</scope>
</reference>
<organism evidence="1">
    <name type="scientific">marine sediment metagenome</name>
    <dbReference type="NCBI Taxonomy" id="412755"/>
    <lineage>
        <taxon>unclassified sequences</taxon>
        <taxon>metagenomes</taxon>
        <taxon>ecological metagenomes</taxon>
    </lineage>
</organism>
<accession>A0A0F9U6T3</accession>
<dbReference type="Gene3D" id="3.90.550.10">
    <property type="entry name" value="Spore Coat Polysaccharide Biosynthesis Protein SpsA, Chain A"/>
    <property type="match status" value="1"/>
</dbReference>
<dbReference type="InterPro" id="IPR029044">
    <property type="entry name" value="Nucleotide-diphossugar_trans"/>
</dbReference>
<dbReference type="AlphaFoldDB" id="A0A0F9U6T3"/>
<evidence type="ECO:0008006" key="2">
    <source>
        <dbReference type="Google" id="ProtNLM"/>
    </source>
</evidence>
<proteinExistence type="predicted"/>
<dbReference type="SUPFAM" id="SSF53448">
    <property type="entry name" value="Nucleotide-diphospho-sugar transferases"/>
    <property type="match status" value="1"/>
</dbReference>
<gene>
    <name evidence="1" type="ORF">LCGC14_0245220</name>
</gene>
<dbReference type="EMBL" id="LAZR01000125">
    <property type="protein sequence ID" value="KKN88915.1"/>
    <property type="molecule type" value="Genomic_DNA"/>
</dbReference>
<evidence type="ECO:0000313" key="1">
    <source>
        <dbReference type="EMBL" id="KKN88915.1"/>
    </source>
</evidence>
<sequence>MAIRPDPKNPAPSRAVKSIAIPFDPNAPGYIVPFDAVAHFADYDHEAVKALSRKTLITPLTYNRRGTAEMCIGATNRHKMEAKLYIHDDGSDEYDEEWLAQFCDRVYRHERSRGGKRGVKNLRSNITKSVLGDFKPDIFKPWLDEDFGPDGPEYLYHVDSDGLHDPHFFYRLHEIMEMYPNWGTICLYNAKFHSPRGKRTENQVIDPYTSVRGMAAGISMFFRMKSFRDNPKKVQVPDGRGWDGFYSREIAGRKAVTSLVSYVEHFGKWGFHNKGNFDRDKAMNPTKYLFDGRPATIDKIEAEHKRTASRMRQAKSQEK</sequence>
<name>A0A0F9U6T3_9ZZZZ</name>
<comment type="caution">
    <text evidence="1">The sequence shown here is derived from an EMBL/GenBank/DDBJ whole genome shotgun (WGS) entry which is preliminary data.</text>
</comment>
<protein>
    <recommendedName>
        <fullName evidence="2">Glycosyltransferase 2-like domain-containing protein</fullName>
    </recommendedName>
</protein>